<dbReference type="OrthoDB" id="5514004at2"/>
<proteinExistence type="predicted"/>
<dbReference type="InterPro" id="IPR058915">
    <property type="entry name" value="AcrVA2-like"/>
</dbReference>
<gene>
    <name evidence="1" type="ORF">SAMN00790413_03853</name>
</gene>
<sequence>MATPVRAPERGAADVPGLLGHWEEGAAVKPRPYNPDADAKDTRRTLAMTIGSHELWTRAVKQPLDFIEFFTLQMAALPSRKAGELLREMHVNIVQAQWSRTRGVYAFDPALAQAIVETPLDGLQDDVLARLPEWCVYLTVDGEVDGKWMHGGYVSSLPTPGGDVAVTVVAVLASGEASRPYGFWQLNLSGAGVAQQGV</sequence>
<evidence type="ECO:0000313" key="1">
    <source>
        <dbReference type="EMBL" id="SMB86576.1"/>
    </source>
</evidence>
<protein>
    <submittedName>
        <fullName evidence="1">Uncharacterized protein</fullName>
    </submittedName>
</protein>
<name>A0A1W1UZU1_9DEIO</name>
<reference evidence="1 2" key="1">
    <citation type="submission" date="2017-04" db="EMBL/GenBank/DDBJ databases">
        <authorList>
            <person name="Afonso C.L."/>
            <person name="Miller P.J."/>
            <person name="Scott M.A."/>
            <person name="Spackman E."/>
            <person name="Goraichik I."/>
            <person name="Dimitrov K.M."/>
            <person name="Suarez D.L."/>
            <person name="Swayne D.E."/>
        </authorList>
    </citation>
    <scope>NUCLEOTIDE SEQUENCE [LARGE SCALE GENOMIC DNA]</scope>
    <source>
        <strain evidence="1 2">KR-140</strain>
    </source>
</reference>
<organism evidence="1 2">
    <name type="scientific">Deinococcus hopiensis KR-140</name>
    <dbReference type="NCBI Taxonomy" id="695939"/>
    <lineage>
        <taxon>Bacteria</taxon>
        <taxon>Thermotogati</taxon>
        <taxon>Deinococcota</taxon>
        <taxon>Deinococci</taxon>
        <taxon>Deinococcales</taxon>
        <taxon>Deinococcaceae</taxon>
        <taxon>Deinococcus</taxon>
    </lineage>
</organism>
<accession>A0A1W1UZU1</accession>
<dbReference type="Pfam" id="PF26125">
    <property type="entry name" value="AcrVA2-like"/>
    <property type="match status" value="1"/>
</dbReference>
<dbReference type="EMBL" id="FWWU01000008">
    <property type="protein sequence ID" value="SMB86576.1"/>
    <property type="molecule type" value="Genomic_DNA"/>
</dbReference>
<evidence type="ECO:0000313" key="2">
    <source>
        <dbReference type="Proteomes" id="UP000192582"/>
    </source>
</evidence>
<dbReference type="RefSeq" id="WP_084047712.1">
    <property type="nucleotide sequence ID" value="NZ_FWWU01000008.1"/>
</dbReference>
<dbReference type="Proteomes" id="UP000192582">
    <property type="component" value="Unassembled WGS sequence"/>
</dbReference>
<dbReference type="AlphaFoldDB" id="A0A1W1UZU1"/>
<keyword evidence="2" id="KW-1185">Reference proteome</keyword>